<proteinExistence type="predicted"/>
<organism evidence="1 2">
    <name type="scientific">Floridaenema aerugineum BLCC-F46</name>
    <dbReference type="NCBI Taxonomy" id="3153654"/>
    <lineage>
        <taxon>Bacteria</taxon>
        <taxon>Bacillati</taxon>
        <taxon>Cyanobacteriota</taxon>
        <taxon>Cyanophyceae</taxon>
        <taxon>Oscillatoriophycideae</taxon>
        <taxon>Aerosakkonematales</taxon>
        <taxon>Aerosakkonemataceae</taxon>
        <taxon>Floridanema</taxon>
        <taxon>Floridanema aerugineum</taxon>
    </lineage>
</organism>
<dbReference type="EMBL" id="JBHFNQ010000017">
    <property type="protein sequence ID" value="MFB2875675.1"/>
    <property type="molecule type" value="Genomic_DNA"/>
</dbReference>
<dbReference type="Proteomes" id="UP001576774">
    <property type="component" value="Unassembled WGS sequence"/>
</dbReference>
<comment type="caution">
    <text evidence="1">The sequence shown here is derived from an EMBL/GenBank/DDBJ whole genome shotgun (WGS) entry which is preliminary data.</text>
</comment>
<gene>
    <name evidence="1" type="ORF">ACE1CC_02165</name>
</gene>
<accession>A0ABV4WYT2</accession>
<evidence type="ECO:0000313" key="1">
    <source>
        <dbReference type="EMBL" id="MFB2875675.1"/>
    </source>
</evidence>
<keyword evidence="2" id="KW-1185">Reference proteome</keyword>
<name>A0ABV4WYT2_9CYAN</name>
<reference evidence="1 2" key="1">
    <citation type="submission" date="2024-09" db="EMBL/GenBank/DDBJ databases">
        <title>Floridaenema gen nov. (Aerosakkonemataceae, Aerosakkonematales ord. nov., Cyanobacteria) from benthic tropical and subtropical fresh waters, with the description of four new species.</title>
        <authorList>
            <person name="Moretto J.A."/>
            <person name="Berthold D.E."/>
            <person name="Lefler F.W."/>
            <person name="Huang I.-S."/>
            <person name="Laughinghouse H. IV."/>
        </authorList>
    </citation>
    <scope>NUCLEOTIDE SEQUENCE [LARGE SCALE GENOMIC DNA]</scope>
    <source>
        <strain evidence="1 2">BLCC-F46</strain>
    </source>
</reference>
<sequence>MYINPEVKAVLWQRSDNQYGAEPVTYPSIAGNIRQKPGFSGFYSPEKSGFC</sequence>
<protein>
    <submittedName>
        <fullName evidence="1">Uncharacterized protein</fullName>
    </submittedName>
</protein>
<evidence type="ECO:0000313" key="2">
    <source>
        <dbReference type="Proteomes" id="UP001576774"/>
    </source>
</evidence>
<dbReference type="RefSeq" id="WP_413268834.1">
    <property type="nucleotide sequence ID" value="NZ_JBHFNQ010000017.1"/>
</dbReference>